<dbReference type="AlphaFoldDB" id="A0A9D7XI49"/>
<dbReference type="EMBL" id="JADKIO010000006">
    <property type="protein sequence ID" value="MBK9796323.1"/>
    <property type="molecule type" value="Genomic_DNA"/>
</dbReference>
<proteinExistence type="predicted"/>
<comment type="caution">
    <text evidence="1">The sequence shown here is derived from an EMBL/GenBank/DDBJ whole genome shotgun (WGS) entry which is preliminary data.</text>
</comment>
<dbReference type="Proteomes" id="UP000886657">
    <property type="component" value="Unassembled WGS sequence"/>
</dbReference>
<name>A0A9D7XI49_9BACT</name>
<protein>
    <recommendedName>
        <fullName evidence="3">Alpha-2-macroglobulin bait region domain-containing protein</fullName>
    </recommendedName>
</protein>
<evidence type="ECO:0008006" key="3">
    <source>
        <dbReference type="Google" id="ProtNLM"/>
    </source>
</evidence>
<organism evidence="1 2">
    <name type="scientific">Candidatus Geothrix skivensis</name>
    <dbReference type="NCBI Taxonomy" id="2954439"/>
    <lineage>
        <taxon>Bacteria</taxon>
        <taxon>Pseudomonadati</taxon>
        <taxon>Acidobacteriota</taxon>
        <taxon>Holophagae</taxon>
        <taxon>Holophagales</taxon>
        <taxon>Holophagaceae</taxon>
        <taxon>Geothrix</taxon>
    </lineage>
</organism>
<evidence type="ECO:0000313" key="2">
    <source>
        <dbReference type="Proteomes" id="UP000886657"/>
    </source>
</evidence>
<gene>
    <name evidence="1" type="ORF">IPP58_07470</name>
</gene>
<reference evidence="1" key="1">
    <citation type="submission" date="2020-10" db="EMBL/GenBank/DDBJ databases">
        <title>Connecting structure to function with the recovery of over 1000 high-quality activated sludge metagenome-assembled genomes encoding full-length rRNA genes using long-read sequencing.</title>
        <authorList>
            <person name="Singleton C.M."/>
            <person name="Petriglieri F."/>
            <person name="Kristensen J.M."/>
            <person name="Kirkegaard R.H."/>
            <person name="Michaelsen T.Y."/>
            <person name="Andersen M.H."/>
            <person name="Karst S.M."/>
            <person name="Dueholm M.S."/>
            <person name="Nielsen P.H."/>
            <person name="Albertsen M."/>
        </authorList>
    </citation>
    <scope>NUCLEOTIDE SEQUENCE</scope>
    <source>
        <strain evidence="1">Skiv_18-Q3-R9-52_MAXAC.067</strain>
    </source>
</reference>
<accession>A0A9D7XI49</accession>
<sequence>MEVPIRVPRRDRRLSVAVTTDKERYQPGQPMKVSVAVTDAPGSLPPPTSAWAWWTRPSTR</sequence>
<evidence type="ECO:0000313" key="1">
    <source>
        <dbReference type="EMBL" id="MBK9796323.1"/>
    </source>
</evidence>